<feature type="signal peptide" evidence="2">
    <location>
        <begin position="1"/>
        <end position="19"/>
    </location>
</feature>
<organism evidence="3 4">
    <name type="scientific">Acidocella aromatica</name>
    <dbReference type="NCBI Taxonomy" id="1303579"/>
    <lineage>
        <taxon>Bacteria</taxon>
        <taxon>Pseudomonadati</taxon>
        <taxon>Pseudomonadota</taxon>
        <taxon>Alphaproteobacteria</taxon>
        <taxon>Acetobacterales</taxon>
        <taxon>Acidocellaceae</taxon>
        <taxon>Acidocella</taxon>
    </lineage>
</organism>
<evidence type="ECO:0000313" key="4">
    <source>
        <dbReference type="Proteomes" id="UP000553706"/>
    </source>
</evidence>
<keyword evidence="4" id="KW-1185">Reference proteome</keyword>
<evidence type="ECO:0000256" key="1">
    <source>
        <dbReference type="SAM" id="MobiDB-lite"/>
    </source>
</evidence>
<comment type="caution">
    <text evidence="3">The sequence shown here is derived from an EMBL/GenBank/DDBJ whole genome shotgun (WGS) entry which is preliminary data.</text>
</comment>
<dbReference type="RefSeq" id="WP_183265571.1">
    <property type="nucleotide sequence ID" value="NZ_JACHFJ010000002.1"/>
</dbReference>
<evidence type="ECO:0000256" key="2">
    <source>
        <dbReference type="SAM" id="SignalP"/>
    </source>
</evidence>
<keyword evidence="2" id="KW-0732">Signal</keyword>
<sequence>MRRVFLASCIALLPGLALAQSTTTNQPPSPPPAGEDFGPGPDMMGGWGKGHRGFGPEDMLVKFYAANTTHDGHLTLAQAKAAGLNPVADHFSDIDVKKRGYVTFYDIEAWHLDDIAKHLERRADELRAQD</sequence>
<feature type="region of interest" description="Disordered" evidence="1">
    <location>
        <begin position="21"/>
        <end position="49"/>
    </location>
</feature>
<dbReference type="EMBL" id="JACHFJ010000002">
    <property type="protein sequence ID" value="MBB5372559.1"/>
    <property type="molecule type" value="Genomic_DNA"/>
</dbReference>
<dbReference type="Proteomes" id="UP000553706">
    <property type="component" value="Unassembled WGS sequence"/>
</dbReference>
<reference evidence="3 4" key="1">
    <citation type="submission" date="2020-08" db="EMBL/GenBank/DDBJ databases">
        <title>Genomic Encyclopedia of Type Strains, Phase IV (KMG-IV): sequencing the most valuable type-strain genomes for metagenomic binning, comparative biology and taxonomic classification.</title>
        <authorList>
            <person name="Goeker M."/>
        </authorList>
    </citation>
    <scope>NUCLEOTIDE SEQUENCE [LARGE SCALE GENOMIC DNA]</scope>
    <source>
        <strain evidence="3 4">DSM 27026</strain>
    </source>
</reference>
<gene>
    <name evidence="3" type="ORF">HNP71_000797</name>
</gene>
<name>A0A840VJY0_9PROT</name>
<protein>
    <submittedName>
        <fullName evidence="3">Uncharacterized protein</fullName>
    </submittedName>
</protein>
<proteinExistence type="predicted"/>
<evidence type="ECO:0000313" key="3">
    <source>
        <dbReference type="EMBL" id="MBB5372559.1"/>
    </source>
</evidence>
<feature type="chain" id="PRO_5032691446" evidence="2">
    <location>
        <begin position="20"/>
        <end position="130"/>
    </location>
</feature>
<accession>A0A840VJY0</accession>
<dbReference type="AlphaFoldDB" id="A0A840VJY0"/>